<proteinExistence type="predicted"/>
<dbReference type="Gene3D" id="3.90.230.10">
    <property type="entry name" value="Creatinase/methionine aminopeptidase superfamily"/>
    <property type="match status" value="1"/>
</dbReference>
<dbReference type="InterPro" id="IPR050659">
    <property type="entry name" value="Peptidase_M24B"/>
</dbReference>
<dbReference type="CDD" id="cd01066">
    <property type="entry name" value="APP_MetAP"/>
    <property type="match status" value="1"/>
</dbReference>
<dbReference type="RefSeq" id="WP_168150748.1">
    <property type="nucleotide sequence ID" value="NZ_JAAWVT010000001.1"/>
</dbReference>
<keyword evidence="3" id="KW-1185">Reference proteome</keyword>
<gene>
    <name evidence="2" type="ORF">HED64_03880</name>
</gene>
<dbReference type="InterPro" id="IPR036005">
    <property type="entry name" value="Creatinase/aminopeptidase-like"/>
</dbReference>
<dbReference type="InterPro" id="IPR029149">
    <property type="entry name" value="Creatin/AminoP/Spt16_N"/>
</dbReference>
<protein>
    <submittedName>
        <fullName evidence="2">M24 family metallopeptidase</fullName>
    </submittedName>
</protein>
<dbReference type="SUPFAM" id="SSF55920">
    <property type="entry name" value="Creatinase/aminopeptidase"/>
    <property type="match status" value="1"/>
</dbReference>
<dbReference type="PANTHER" id="PTHR46112:SF2">
    <property type="entry name" value="XAA-PRO AMINOPEPTIDASE P-RELATED"/>
    <property type="match status" value="1"/>
</dbReference>
<name>A0ABX1G0T4_9MICC</name>
<dbReference type="Proteomes" id="UP000746595">
    <property type="component" value="Unassembled WGS sequence"/>
</dbReference>
<dbReference type="Pfam" id="PF00557">
    <property type="entry name" value="Peptidase_M24"/>
    <property type="match status" value="1"/>
</dbReference>
<feature type="domain" description="Peptidase M24" evidence="1">
    <location>
        <begin position="140"/>
        <end position="330"/>
    </location>
</feature>
<sequence>MSHVATLLNPELTTKHQRLLLILEARGADALVLDSPAALSWFLAGARTHVSLAGTPVAHMLIHRGGACLLVFNNEAERLVAEELPAGLEIYSVPWHASLGEYCAHLAKERGFAQVLAEADVALELRAARAALLDVEQDRYRRLCVDTARILTDVLQGATPQHSEREIASRLAARVVGSGSDPLVVLVAGEQRLGNRHPLPTDSPVGNRMMAVLCARRDGLIANVTRWVSFTPHTAKQQRDEEAILAVEAEILAATRPGVSLESLLPVIEQAYPRHGFAPDEIMRHHQGGPTGYAGRDPRLVPGVQDTIVAGQAFAWNPSAPGVKVEDTMLLGHDGFEVLSVDLRWPSVTVAGLQRPAVLKL</sequence>
<accession>A0ABX1G0T4</accession>
<dbReference type="EMBL" id="JAAWVT010000001">
    <property type="protein sequence ID" value="NKG19851.1"/>
    <property type="molecule type" value="Genomic_DNA"/>
</dbReference>
<dbReference type="Gene3D" id="3.40.350.10">
    <property type="entry name" value="Creatinase/prolidase N-terminal domain"/>
    <property type="match status" value="1"/>
</dbReference>
<reference evidence="2 3" key="1">
    <citation type="submission" date="2020-04" db="EMBL/GenBank/DDBJ databases">
        <title>Paeniglutamicibacter sp. ANT13_2, a novel actinomycete isolated from sediment in Antarctica.</title>
        <authorList>
            <person name="Sakdapetsiri C."/>
            <person name="Pinyakong O."/>
        </authorList>
    </citation>
    <scope>NUCLEOTIDE SEQUENCE [LARGE SCALE GENOMIC DNA]</scope>
    <source>
        <strain evidence="2 3">ANT13_2</strain>
    </source>
</reference>
<evidence type="ECO:0000313" key="3">
    <source>
        <dbReference type="Proteomes" id="UP000746595"/>
    </source>
</evidence>
<dbReference type="InterPro" id="IPR000994">
    <property type="entry name" value="Pept_M24"/>
</dbReference>
<organism evidence="2 3">
    <name type="scientific">Paeniglutamicibacter terrestris</name>
    <dbReference type="NCBI Taxonomy" id="2723403"/>
    <lineage>
        <taxon>Bacteria</taxon>
        <taxon>Bacillati</taxon>
        <taxon>Actinomycetota</taxon>
        <taxon>Actinomycetes</taxon>
        <taxon>Micrococcales</taxon>
        <taxon>Micrococcaceae</taxon>
        <taxon>Paeniglutamicibacter</taxon>
    </lineage>
</organism>
<evidence type="ECO:0000259" key="1">
    <source>
        <dbReference type="Pfam" id="PF00557"/>
    </source>
</evidence>
<comment type="caution">
    <text evidence="2">The sequence shown here is derived from an EMBL/GenBank/DDBJ whole genome shotgun (WGS) entry which is preliminary data.</text>
</comment>
<dbReference type="PANTHER" id="PTHR46112">
    <property type="entry name" value="AMINOPEPTIDASE"/>
    <property type="match status" value="1"/>
</dbReference>
<evidence type="ECO:0000313" key="2">
    <source>
        <dbReference type="EMBL" id="NKG19851.1"/>
    </source>
</evidence>